<evidence type="ECO:0000313" key="2">
    <source>
        <dbReference type="EMBL" id="VYU04422.1"/>
    </source>
</evidence>
<gene>
    <name evidence="2" type="ORF">EMLFYP7_01260</name>
</gene>
<dbReference type="AlphaFoldDB" id="A0A6N3BKD1"/>
<feature type="domain" description="YbbD head" evidence="1">
    <location>
        <begin position="19"/>
        <end position="68"/>
    </location>
</feature>
<organism evidence="2">
    <name type="scientific">Phytobacter massiliensis</name>
    <dbReference type="NCBI Taxonomy" id="1485952"/>
    <lineage>
        <taxon>Bacteria</taxon>
        <taxon>Pseudomonadati</taxon>
        <taxon>Pseudomonadota</taxon>
        <taxon>Gammaproteobacteria</taxon>
        <taxon>Enterobacterales</taxon>
        <taxon>Enterobacteriaceae</taxon>
        <taxon>Phytobacter</taxon>
    </lineage>
</organism>
<dbReference type="Pfam" id="PF26610">
    <property type="entry name" value="YbbD_head"/>
    <property type="match status" value="1"/>
</dbReference>
<dbReference type="RefSeq" id="WP_156565408.1">
    <property type="nucleotide sequence ID" value="NZ_CACRTZ010000006.1"/>
</dbReference>
<dbReference type="InterPro" id="IPR058827">
    <property type="entry name" value="YbbD_head"/>
</dbReference>
<reference evidence="2" key="1">
    <citation type="submission" date="2019-11" db="EMBL/GenBank/DDBJ databases">
        <authorList>
            <person name="Feng L."/>
        </authorList>
    </citation>
    <scope>NUCLEOTIDE SEQUENCE</scope>
    <source>
        <strain evidence="2">EMassiliensisLFYP7</strain>
    </source>
</reference>
<protein>
    <recommendedName>
        <fullName evidence="1">YbbD head domain-containing protein</fullName>
    </recommendedName>
</protein>
<name>A0A6N3BKD1_9ENTR</name>
<accession>A0A6N3BKD1</accession>
<proteinExistence type="predicted"/>
<dbReference type="PROSITE" id="PS51257">
    <property type="entry name" value="PROKAR_LIPOPROTEIN"/>
    <property type="match status" value="1"/>
</dbReference>
<evidence type="ECO:0000259" key="1">
    <source>
        <dbReference type="Pfam" id="PF26610"/>
    </source>
</evidence>
<dbReference type="EMBL" id="CACRTZ010000006">
    <property type="protein sequence ID" value="VYU04422.1"/>
    <property type="molecule type" value="Genomic_DNA"/>
</dbReference>
<sequence>MVKWASALLMALALTACDDRVESHFQRFEDIPECSGIWTWLPVFFPSSATEIAMTTNLDINLFYVEFRLTRYEDRRRFEAELGEENVVNDAGGQQKSWCRKGKTIWNNEAEAQPFFITKTSAERYLITNDKPDCRNAF</sequence>